<proteinExistence type="predicted"/>
<reference evidence="1" key="1">
    <citation type="journal article" date="2014" name="Front. Microbiol.">
        <title>High frequency of phylogenetically diverse reductive dehalogenase-homologous genes in deep subseafloor sedimentary metagenomes.</title>
        <authorList>
            <person name="Kawai M."/>
            <person name="Futagami T."/>
            <person name="Toyoda A."/>
            <person name="Takaki Y."/>
            <person name="Nishi S."/>
            <person name="Hori S."/>
            <person name="Arai W."/>
            <person name="Tsubouchi T."/>
            <person name="Morono Y."/>
            <person name="Uchiyama I."/>
            <person name="Ito T."/>
            <person name="Fujiyama A."/>
            <person name="Inagaki F."/>
            <person name="Takami H."/>
        </authorList>
    </citation>
    <scope>NUCLEOTIDE SEQUENCE</scope>
    <source>
        <strain evidence="1">Expedition CK06-06</strain>
    </source>
</reference>
<evidence type="ECO:0000313" key="1">
    <source>
        <dbReference type="EMBL" id="GAI70069.1"/>
    </source>
</evidence>
<dbReference type="AlphaFoldDB" id="X1SQJ0"/>
<dbReference type="EMBL" id="BARW01003688">
    <property type="protein sequence ID" value="GAI70069.1"/>
    <property type="molecule type" value="Genomic_DNA"/>
</dbReference>
<comment type="caution">
    <text evidence="1">The sequence shown here is derived from an EMBL/GenBank/DDBJ whole genome shotgun (WGS) entry which is preliminary data.</text>
</comment>
<accession>X1SQJ0</accession>
<protein>
    <submittedName>
        <fullName evidence="1">Uncharacterized protein</fullName>
    </submittedName>
</protein>
<organism evidence="1">
    <name type="scientific">marine sediment metagenome</name>
    <dbReference type="NCBI Taxonomy" id="412755"/>
    <lineage>
        <taxon>unclassified sequences</taxon>
        <taxon>metagenomes</taxon>
        <taxon>ecological metagenomes</taxon>
    </lineage>
</organism>
<gene>
    <name evidence="1" type="ORF">S12H4_09202</name>
</gene>
<name>X1SQJ0_9ZZZZ</name>
<sequence>MLLILFVIQSFNPSLSLGILLPDNDTEIRFNYFYHLEFENSFTKKLIAPGIFIDFFYKDEYMHYNSTNSGLPLTLRAGGGGLQLKVNAAQNVEFAFNLGYYFGEFLYPVVKDSGVVTRESERRRSLGTSAAVNLLNDVGMFRIGLKLYVNLIPFGAEKRDPWLENQPPYLDYALLSSLGLGIIVGLN</sequence>